<dbReference type="GO" id="GO:0004519">
    <property type="term" value="F:endonuclease activity"/>
    <property type="evidence" value="ECO:0007669"/>
    <property type="project" value="UniProtKB-KW"/>
</dbReference>
<keyword evidence="3 6" id="KW-0227">DNA damage</keyword>
<evidence type="ECO:0000256" key="6">
    <source>
        <dbReference type="PIRNR" id="PIRNR018267"/>
    </source>
</evidence>
<evidence type="ECO:0000256" key="2">
    <source>
        <dbReference type="ARBA" id="ARBA00022759"/>
    </source>
</evidence>
<dbReference type="NCBIfam" id="TIGR00632">
    <property type="entry name" value="vsr"/>
    <property type="match status" value="1"/>
</dbReference>
<sequence length="138" mass="16309">MTSKRFESTPPARRALMRQIRSKGTKPELYVRSTVHKMGYRFRLHYKALPGSPDLTFPGRHKVIFVHGCFWHRHDCAVGRKTPRCNQDYWEPKFRRNVARDALNQAGLRQLGWSSLVIWECEIGDDDILRQRIRQFLG</sequence>
<dbReference type="EC" id="3.1.-.-" evidence="6"/>
<proteinExistence type="inferred from homology"/>
<dbReference type="InterPro" id="IPR011335">
    <property type="entry name" value="Restrct_endonuc-II-like"/>
</dbReference>
<evidence type="ECO:0000256" key="1">
    <source>
        <dbReference type="ARBA" id="ARBA00022722"/>
    </source>
</evidence>
<dbReference type="EMBL" id="PNYB01000043">
    <property type="protein sequence ID" value="PMS15763.1"/>
    <property type="molecule type" value="Genomic_DNA"/>
</dbReference>
<dbReference type="InterPro" id="IPR004603">
    <property type="entry name" value="DNA_mismatch_endonuc_vsr"/>
</dbReference>
<protein>
    <recommendedName>
        <fullName evidence="6">Very short patch repair endonuclease</fullName>
        <ecNumber evidence="6">3.1.-.-</ecNumber>
    </recommendedName>
</protein>
<comment type="function">
    <text evidence="6">May nick specific sequences that contain T:G mispairs resulting from m5C-deamination.</text>
</comment>
<dbReference type="CDD" id="cd00221">
    <property type="entry name" value="Vsr"/>
    <property type="match status" value="1"/>
</dbReference>
<keyword evidence="8" id="KW-1185">Reference proteome</keyword>
<accession>A0A2N7VF34</accession>
<dbReference type="AlphaFoldDB" id="A0A2N7VF34"/>
<name>A0A2N7VF34_9BURK</name>
<dbReference type="Proteomes" id="UP000235347">
    <property type="component" value="Unassembled WGS sequence"/>
</dbReference>
<keyword evidence="2 6" id="KW-0255">Endonuclease</keyword>
<dbReference type="PIRSF" id="PIRSF018267">
    <property type="entry name" value="VSR_endonuc"/>
    <property type="match status" value="1"/>
</dbReference>
<reference evidence="7 8" key="1">
    <citation type="submission" date="2018-01" db="EMBL/GenBank/DDBJ databases">
        <title>Whole genome analyses suggest that Burkholderia sensu lato contains two further novel genera in the rhizoxinica-symbiotica group Mycetohabitans gen. nov., and Trinickia gen. nov.: implications for the evolution of diazotrophy and nodulation in the Burkholderiaceae.</title>
        <authorList>
            <person name="Estrada-de los Santos P."/>
            <person name="Palmer M."/>
            <person name="Chavez-Ramirez B."/>
            <person name="Beukes C."/>
            <person name="Steenkamp E.T."/>
            <person name="Hirsch A.M."/>
            <person name="Manyaka P."/>
            <person name="Maluk M."/>
            <person name="Lafos M."/>
            <person name="Crook M."/>
            <person name="Gross E."/>
            <person name="Simon M.F."/>
            <person name="Bueno dos Reis Junior F."/>
            <person name="Poole P.S."/>
            <person name="Venter S.N."/>
            <person name="James E.K."/>
        </authorList>
    </citation>
    <scope>NUCLEOTIDE SEQUENCE [LARGE SCALE GENOMIC DNA]</scope>
    <source>
        <strain evidence="7 8">GP25-8</strain>
    </source>
</reference>
<evidence type="ECO:0000256" key="5">
    <source>
        <dbReference type="ARBA" id="ARBA00023204"/>
    </source>
</evidence>
<dbReference type="RefSeq" id="WP_102612911.1">
    <property type="nucleotide sequence ID" value="NZ_CADIKD010000037.1"/>
</dbReference>
<keyword evidence="5 6" id="KW-0234">DNA repair</keyword>
<evidence type="ECO:0000256" key="4">
    <source>
        <dbReference type="ARBA" id="ARBA00022801"/>
    </source>
</evidence>
<keyword evidence="4 6" id="KW-0378">Hydrolase</keyword>
<dbReference type="GO" id="GO:0006298">
    <property type="term" value="P:mismatch repair"/>
    <property type="evidence" value="ECO:0007669"/>
    <property type="project" value="UniProtKB-UniRule"/>
</dbReference>
<dbReference type="SUPFAM" id="SSF52980">
    <property type="entry name" value="Restriction endonuclease-like"/>
    <property type="match status" value="1"/>
</dbReference>
<comment type="similarity">
    <text evidence="6">Belongs to the vsr family.</text>
</comment>
<gene>
    <name evidence="7" type="ORF">C0Z19_27080</name>
</gene>
<evidence type="ECO:0000256" key="3">
    <source>
        <dbReference type="ARBA" id="ARBA00022763"/>
    </source>
</evidence>
<evidence type="ECO:0000313" key="7">
    <source>
        <dbReference type="EMBL" id="PMS15763.1"/>
    </source>
</evidence>
<comment type="caution">
    <text evidence="7">The sequence shown here is derived from an EMBL/GenBank/DDBJ whole genome shotgun (WGS) entry which is preliminary data.</text>
</comment>
<organism evidence="7 8">
    <name type="scientific">Trinickia soli</name>
    <dbReference type="NCBI Taxonomy" id="380675"/>
    <lineage>
        <taxon>Bacteria</taxon>
        <taxon>Pseudomonadati</taxon>
        <taxon>Pseudomonadota</taxon>
        <taxon>Betaproteobacteria</taxon>
        <taxon>Burkholderiales</taxon>
        <taxon>Burkholderiaceae</taxon>
        <taxon>Trinickia</taxon>
    </lineage>
</organism>
<dbReference type="GO" id="GO:0016787">
    <property type="term" value="F:hydrolase activity"/>
    <property type="evidence" value="ECO:0007669"/>
    <property type="project" value="UniProtKB-KW"/>
</dbReference>
<dbReference type="Pfam" id="PF03852">
    <property type="entry name" value="Vsr"/>
    <property type="match status" value="1"/>
</dbReference>
<dbReference type="Gene3D" id="3.40.960.10">
    <property type="entry name" value="VSR Endonuclease"/>
    <property type="match status" value="1"/>
</dbReference>
<keyword evidence="1 6" id="KW-0540">Nuclease</keyword>
<evidence type="ECO:0000313" key="8">
    <source>
        <dbReference type="Proteomes" id="UP000235347"/>
    </source>
</evidence>